<evidence type="ECO:0000313" key="3">
    <source>
        <dbReference type="Proteomes" id="UP000316242"/>
    </source>
</evidence>
<accession>A0ABQ0RLL5</accession>
<feature type="region of interest" description="Disordered" evidence="1">
    <location>
        <begin position="235"/>
        <end position="299"/>
    </location>
</feature>
<dbReference type="Proteomes" id="UP000316242">
    <property type="component" value="Unassembled WGS sequence"/>
</dbReference>
<evidence type="ECO:0008006" key="4">
    <source>
        <dbReference type="Google" id="ProtNLM"/>
    </source>
</evidence>
<reference evidence="2 3" key="1">
    <citation type="submission" date="2019-06" db="EMBL/GenBank/DDBJ databases">
        <title>Whole genome shotgun sequence of Glutamicibacter nicotianae NBRC 14234.</title>
        <authorList>
            <person name="Hosoyama A."/>
            <person name="Uohara A."/>
            <person name="Ohji S."/>
            <person name="Ichikawa N."/>
        </authorList>
    </citation>
    <scope>NUCLEOTIDE SEQUENCE [LARGE SCALE GENOMIC DNA]</scope>
    <source>
        <strain evidence="2 3">NBRC 14234</strain>
    </source>
</reference>
<feature type="compositionally biased region" description="Gly residues" evidence="1">
    <location>
        <begin position="365"/>
        <end position="384"/>
    </location>
</feature>
<feature type="compositionally biased region" description="Low complexity" evidence="1">
    <location>
        <begin position="250"/>
        <end position="278"/>
    </location>
</feature>
<proteinExistence type="predicted"/>
<feature type="region of interest" description="Disordered" evidence="1">
    <location>
        <begin position="322"/>
        <end position="419"/>
    </location>
</feature>
<gene>
    <name evidence="2" type="ORF">ANI01nite_19200</name>
</gene>
<comment type="caution">
    <text evidence="2">The sequence shown here is derived from an EMBL/GenBank/DDBJ whole genome shotgun (WGS) entry which is preliminary data.</text>
</comment>
<protein>
    <recommendedName>
        <fullName evidence="4">HNH nuclease domain-containing protein</fullName>
    </recommendedName>
</protein>
<organism evidence="2 3">
    <name type="scientific">Glutamicibacter nicotianae</name>
    <name type="common">Arthrobacter nicotianae</name>
    <dbReference type="NCBI Taxonomy" id="37929"/>
    <lineage>
        <taxon>Bacteria</taxon>
        <taxon>Bacillati</taxon>
        <taxon>Actinomycetota</taxon>
        <taxon>Actinomycetes</taxon>
        <taxon>Micrococcales</taxon>
        <taxon>Micrococcaceae</taxon>
        <taxon>Glutamicibacter</taxon>
    </lineage>
</organism>
<feature type="compositionally biased region" description="Basic residues" evidence="1">
    <location>
        <begin position="408"/>
        <end position="419"/>
    </location>
</feature>
<keyword evidence="3" id="KW-1185">Reference proteome</keyword>
<feature type="compositionally biased region" description="Polar residues" evidence="1">
    <location>
        <begin position="345"/>
        <end position="357"/>
    </location>
</feature>
<feature type="compositionally biased region" description="Low complexity" evidence="1">
    <location>
        <begin position="329"/>
        <end position="344"/>
    </location>
</feature>
<sequence>MSWLKQSDVSANHPLVLRVLEMDEADDRLLNEMYGWVNRCATQSAAFDRDYIVEIGTAKQMAGLSRYKELLKAALSCGIFEEKEIEENGSMRRVLKLVEEEDLFHMILKSDKEREKNRRADTYDLAKKGAIIKRDGSECRWCGRLVTFGNDRKSIKAGTIDHLDPKDLDNSDPTPIERLVVACTSCNSSRKDGGFWDKELRPAPRSPYFTADAAAWLRDKAGILVKVSTERVELHAPEPAPASTPVIGPASTDATASDAATDTSGSSTTTGKNATAASKVERSEATASPAQKERLSTSDMATELHGIEYSEMIAALESEAVETPHQGETPAGDDATDTTGSSPAQSPINSESKNNQLIIKKPEGVGSGSAGTGRVGTGRVGSGRAGWRDHSPADSRLPAKPSSNAQPRSRRRRPRRRKN</sequence>
<dbReference type="Gene3D" id="1.10.30.50">
    <property type="match status" value="1"/>
</dbReference>
<name>A0ABQ0RLL5_GLUNI</name>
<evidence type="ECO:0000256" key="1">
    <source>
        <dbReference type="SAM" id="MobiDB-lite"/>
    </source>
</evidence>
<evidence type="ECO:0000313" key="2">
    <source>
        <dbReference type="EMBL" id="GEC12717.1"/>
    </source>
</evidence>
<dbReference type="EMBL" id="BJNE01000007">
    <property type="protein sequence ID" value="GEC12717.1"/>
    <property type="molecule type" value="Genomic_DNA"/>
</dbReference>